<evidence type="ECO:0000313" key="2">
    <source>
        <dbReference type="EMBL" id="KAF2159964.1"/>
    </source>
</evidence>
<dbReference type="Proteomes" id="UP000799537">
    <property type="component" value="Unassembled WGS sequence"/>
</dbReference>
<dbReference type="EMBL" id="ML993631">
    <property type="protein sequence ID" value="KAF2159964.1"/>
    <property type="molecule type" value="Genomic_DNA"/>
</dbReference>
<feature type="compositionally biased region" description="Pro residues" evidence="1">
    <location>
        <begin position="167"/>
        <end position="178"/>
    </location>
</feature>
<dbReference type="AlphaFoldDB" id="A0A6A6BYU1"/>
<dbReference type="GeneID" id="54562808"/>
<gene>
    <name evidence="2" type="ORF">M409DRAFT_29574</name>
</gene>
<reference evidence="2" key="1">
    <citation type="journal article" date="2020" name="Stud. Mycol.">
        <title>101 Dothideomycetes genomes: a test case for predicting lifestyles and emergence of pathogens.</title>
        <authorList>
            <person name="Haridas S."/>
            <person name="Albert R."/>
            <person name="Binder M."/>
            <person name="Bloem J."/>
            <person name="Labutti K."/>
            <person name="Salamov A."/>
            <person name="Andreopoulos B."/>
            <person name="Baker S."/>
            <person name="Barry K."/>
            <person name="Bills G."/>
            <person name="Bluhm B."/>
            <person name="Cannon C."/>
            <person name="Castanera R."/>
            <person name="Culley D."/>
            <person name="Daum C."/>
            <person name="Ezra D."/>
            <person name="Gonzalez J."/>
            <person name="Henrissat B."/>
            <person name="Kuo A."/>
            <person name="Liang C."/>
            <person name="Lipzen A."/>
            <person name="Lutzoni F."/>
            <person name="Magnuson J."/>
            <person name="Mondo S."/>
            <person name="Nolan M."/>
            <person name="Ohm R."/>
            <person name="Pangilinan J."/>
            <person name="Park H.-J."/>
            <person name="Ramirez L."/>
            <person name="Alfaro M."/>
            <person name="Sun H."/>
            <person name="Tritt A."/>
            <person name="Yoshinaga Y."/>
            <person name="Zwiers L.-H."/>
            <person name="Turgeon B."/>
            <person name="Goodwin S."/>
            <person name="Spatafora J."/>
            <person name="Crous P."/>
            <person name="Grigoriev I."/>
        </authorList>
    </citation>
    <scope>NUCLEOTIDE SEQUENCE</scope>
    <source>
        <strain evidence="2">ATCC 36951</strain>
    </source>
</reference>
<sequence length="238" mass="26901">MSEEIFDREEDLEIREGHVQRRWDTVVREASLHADSVKRLAEREQAVQQGEEEVKSKERRLQFLDDLMSDETASELTRRPGRTPTWDDLRSAYRDTMLHADAELRQSLTNGPSLSVPYPTSPGGQMDFAPTATSPASPPQEQDVGSLLTSPTSPVEHNRDEYDFFPPTLPANVFPPMPAVMAPESPLRPRRRDPGHAPPPRTKNPIHLYTGKPILNYNPNSFDPANNPWAGDPRLKFD</sequence>
<organism evidence="2 3">
    <name type="scientific">Zasmidium cellare ATCC 36951</name>
    <dbReference type="NCBI Taxonomy" id="1080233"/>
    <lineage>
        <taxon>Eukaryota</taxon>
        <taxon>Fungi</taxon>
        <taxon>Dikarya</taxon>
        <taxon>Ascomycota</taxon>
        <taxon>Pezizomycotina</taxon>
        <taxon>Dothideomycetes</taxon>
        <taxon>Dothideomycetidae</taxon>
        <taxon>Mycosphaerellales</taxon>
        <taxon>Mycosphaerellaceae</taxon>
        <taxon>Zasmidium</taxon>
    </lineage>
</organism>
<dbReference type="RefSeq" id="XP_033660853.1">
    <property type="nucleotide sequence ID" value="XM_033809536.1"/>
</dbReference>
<feature type="region of interest" description="Disordered" evidence="1">
    <location>
        <begin position="105"/>
        <end position="238"/>
    </location>
</feature>
<proteinExistence type="predicted"/>
<accession>A0A6A6BYU1</accession>
<feature type="region of interest" description="Disordered" evidence="1">
    <location>
        <begin position="65"/>
        <end position="87"/>
    </location>
</feature>
<protein>
    <submittedName>
        <fullName evidence="2">Uncharacterized protein</fullName>
    </submittedName>
</protein>
<name>A0A6A6BYU1_ZASCE</name>
<keyword evidence="3" id="KW-1185">Reference proteome</keyword>
<evidence type="ECO:0000313" key="3">
    <source>
        <dbReference type="Proteomes" id="UP000799537"/>
    </source>
</evidence>
<evidence type="ECO:0000256" key="1">
    <source>
        <dbReference type="SAM" id="MobiDB-lite"/>
    </source>
</evidence>